<comment type="caution">
    <text evidence="1">The sequence shown here is derived from an EMBL/GenBank/DDBJ whole genome shotgun (WGS) entry which is preliminary data.</text>
</comment>
<dbReference type="Proteomes" id="UP000774326">
    <property type="component" value="Unassembled WGS sequence"/>
</dbReference>
<reference evidence="1" key="1">
    <citation type="journal article" date="2021" name="Open Biol.">
        <title>Shared evolutionary footprints suggest mitochondrial oxidative damage underlies multiple complex I losses in fungi.</title>
        <authorList>
            <person name="Schikora-Tamarit M.A."/>
            <person name="Marcet-Houben M."/>
            <person name="Nosek J."/>
            <person name="Gabaldon T."/>
        </authorList>
    </citation>
    <scope>NUCLEOTIDE SEQUENCE</scope>
    <source>
        <strain evidence="1">CBS2887</strain>
    </source>
</reference>
<evidence type="ECO:0000313" key="1">
    <source>
        <dbReference type="EMBL" id="KAH3687023.1"/>
    </source>
</evidence>
<proteinExistence type="predicted"/>
<name>A0A9P8Q9X7_WICPI</name>
<sequence length="91" mass="10467">MRGTKTSTSVTVKVFVERNQVLKMSVFRSNDIFTITWSLLCDLVLGENLDKSVLDVLSHLSQVHKVARTGWTFDFERWAKVQEESLQGLHQ</sequence>
<keyword evidence="2" id="KW-1185">Reference proteome</keyword>
<reference evidence="1" key="2">
    <citation type="submission" date="2021-01" db="EMBL/GenBank/DDBJ databases">
        <authorList>
            <person name="Schikora-Tamarit M.A."/>
        </authorList>
    </citation>
    <scope>NUCLEOTIDE SEQUENCE</scope>
    <source>
        <strain evidence="1">CBS2887</strain>
    </source>
</reference>
<gene>
    <name evidence="1" type="ORF">WICPIJ_001995</name>
</gene>
<evidence type="ECO:0000313" key="2">
    <source>
        <dbReference type="Proteomes" id="UP000774326"/>
    </source>
</evidence>
<dbReference type="AlphaFoldDB" id="A0A9P8Q9X7"/>
<accession>A0A9P8Q9X7</accession>
<protein>
    <submittedName>
        <fullName evidence="1">Uncharacterized protein</fullName>
    </submittedName>
</protein>
<dbReference type="EMBL" id="JAEUBG010001040">
    <property type="protein sequence ID" value="KAH3687023.1"/>
    <property type="molecule type" value="Genomic_DNA"/>
</dbReference>
<organism evidence="1 2">
    <name type="scientific">Wickerhamomyces pijperi</name>
    <name type="common">Yeast</name>
    <name type="synonym">Pichia pijperi</name>
    <dbReference type="NCBI Taxonomy" id="599730"/>
    <lineage>
        <taxon>Eukaryota</taxon>
        <taxon>Fungi</taxon>
        <taxon>Dikarya</taxon>
        <taxon>Ascomycota</taxon>
        <taxon>Saccharomycotina</taxon>
        <taxon>Saccharomycetes</taxon>
        <taxon>Phaffomycetales</taxon>
        <taxon>Wickerhamomycetaceae</taxon>
        <taxon>Wickerhamomyces</taxon>
    </lineage>
</organism>